<dbReference type="EMBL" id="MU274905">
    <property type="protein sequence ID" value="KAI0091730.1"/>
    <property type="molecule type" value="Genomic_DNA"/>
</dbReference>
<comment type="caution">
    <text evidence="1">The sequence shown here is derived from an EMBL/GenBank/DDBJ whole genome shotgun (WGS) entry which is preliminary data.</text>
</comment>
<proteinExistence type="predicted"/>
<keyword evidence="2" id="KW-1185">Reference proteome</keyword>
<evidence type="ECO:0000313" key="1">
    <source>
        <dbReference type="EMBL" id="KAI0091730.1"/>
    </source>
</evidence>
<gene>
    <name evidence="1" type="ORF">BDY19DRAFT_931939</name>
</gene>
<organism evidence="1 2">
    <name type="scientific">Irpex rosettiformis</name>
    <dbReference type="NCBI Taxonomy" id="378272"/>
    <lineage>
        <taxon>Eukaryota</taxon>
        <taxon>Fungi</taxon>
        <taxon>Dikarya</taxon>
        <taxon>Basidiomycota</taxon>
        <taxon>Agaricomycotina</taxon>
        <taxon>Agaricomycetes</taxon>
        <taxon>Polyporales</taxon>
        <taxon>Irpicaceae</taxon>
        <taxon>Irpex</taxon>
    </lineage>
</organism>
<reference evidence="1" key="1">
    <citation type="journal article" date="2021" name="Environ. Microbiol.">
        <title>Gene family expansions and transcriptome signatures uncover fungal adaptations to wood decay.</title>
        <authorList>
            <person name="Hage H."/>
            <person name="Miyauchi S."/>
            <person name="Viragh M."/>
            <person name="Drula E."/>
            <person name="Min B."/>
            <person name="Chaduli D."/>
            <person name="Navarro D."/>
            <person name="Favel A."/>
            <person name="Norest M."/>
            <person name="Lesage-Meessen L."/>
            <person name="Balint B."/>
            <person name="Merenyi Z."/>
            <person name="de Eugenio L."/>
            <person name="Morin E."/>
            <person name="Martinez A.T."/>
            <person name="Baldrian P."/>
            <person name="Stursova M."/>
            <person name="Martinez M.J."/>
            <person name="Novotny C."/>
            <person name="Magnuson J.K."/>
            <person name="Spatafora J.W."/>
            <person name="Maurice S."/>
            <person name="Pangilinan J."/>
            <person name="Andreopoulos W."/>
            <person name="LaButti K."/>
            <person name="Hundley H."/>
            <person name="Na H."/>
            <person name="Kuo A."/>
            <person name="Barry K."/>
            <person name="Lipzen A."/>
            <person name="Henrissat B."/>
            <person name="Riley R."/>
            <person name="Ahrendt S."/>
            <person name="Nagy L.G."/>
            <person name="Grigoriev I.V."/>
            <person name="Martin F."/>
            <person name="Rosso M.N."/>
        </authorList>
    </citation>
    <scope>NUCLEOTIDE SEQUENCE</scope>
    <source>
        <strain evidence="1">CBS 384.51</strain>
    </source>
</reference>
<dbReference type="Proteomes" id="UP001055072">
    <property type="component" value="Unassembled WGS sequence"/>
</dbReference>
<evidence type="ECO:0000313" key="2">
    <source>
        <dbReference type="Proteomes" id="UP001055072"/>
    </source>
</evidence>
<protein>
    <submittedName>
        <fullName evidence="1">Uncharacterized protein</fullName>
    </submittedName>
</protein>
<name>A0ACB8UBT8_9APHY</name>
<accession>A0ACB8UBT8</accession>
<sequence length="1125" mass="119701">MDDLYGNAWGDSADVAGDIHLPHTTWTASKLPTHNEEADLAAPSWSTGSGIQWNAPSQDTRGFRWSANDPDLAWTSDTTLQDTSIQSSDVPEDAETPSIHPSQDSGVEREEQAEDEAKIEHIEPQDDYAPVSSPIVASTSFVSSELDSSLKPPLSSPSFSRSSSPDGFGTFETGFESTSRTVPEKLSPGIADEENWGSPWVGTEQEEDAIDSKPVDEWEVARQQKEQLDRKIPPEVLANILAQCTEFFQDPKHSSDSSKDEDNINAWMNQWRSGLDTIDGLESLIHTIVPDLTLQPAPQFTKTAIAKNMASSVRLTKNLPLAKSSPLSLYFATKGSTAWETAVKERKLVIEEDVVPAGWRILEKAQVTDTLDSAKSTRQSGFFSFWGRRHSKTPSTIVDSPTQSLGSLSRPSSVVPVDYDVASKRTSHEATSPAPSSSKESIIPVTPTSETRSPSSSTPEEIFPPQATLYADAPDLAVDKGDTPPPLQAPPSAVSRFLHRFSRTRSAVGSPSPRSSLALSSDDLDVLSDIVPSVHDGFEDDGDDVPSHSLAKVLKSEPLAPVLPPPPIAPPIRSQLVTMSGPSSLNGSGVSHSTESTPAVPIPNSDLDDLFGAFETVSMSSRPSVQPPAIDDFDIFSSALAKTKASPTTIKSLVQSSRDASPHPFPVLDSSTPISQPIPQQPNTSPSTPVSRPNSSLSNKNMLSFHASNDSSGTRTLQPKLPLSLSLPPPPSVDLMAPPLSASEVPLAKLYPSAVGKGVPAFVGATSNISRSSSMSPSLTNSGPRKRNTTPIMVDKPSKPSVAAPLLPPPPSFAAPPVASNSQMQNFFGDDDDDFADFQSPSEPIAPASLPLPSSESFSFALPPPPASHGTSAPIATPTPVTSIALLTSTTPSTPPPQTEFKDDFSTFFSSSSTQLQPQSSLSSGFDSSLASASDKSFFSSYNGSSNFNEFIGSPSSSALRTPSPPRPIEKSPKPLLSIKPPPQLSTSRMSDETRNRQHQHTLSLMERAAARPGRWPAPPSPLPQALTFPAPGSATQSVDLMEDDDAFGDFSTSPTVSPKNDFLLPPPTRVASVIPTSTTPLFGLEADSKQVPQLSMPPLQSVKKQGKKGSGGLSAQDLSFFEGL</sequence>